<keyword evidence="1" id="KW-1133">Transmembrane helix</keyword>
<evidence type="ECO:0000313" key="2">
    <source>
        <dbReference type="EMBL" id="ETO31457.1"/>
    </source>
</evidence>
<dbReference type="Proteomes" id="UP000023152">
    <property type="component" value="Unassembled WGS sequence"/>
</dbReference>
<evidence type="ECO:0000256" key="1">
    <source>
        <dbReference type="SAM" id="Phobius"/>
    </source>
</evidence>
<organism evidence="2 3">
    <name type="scientific">Reticulomyxa filosa</name>
    <dbReference type="NCBI Taxonomy" id="46433"/>
    <lineage>
        <taxon>Eukaryota</taxon>
        <taxon>Sar</taxon>
        <taxon>Rhizaria</taxon>
        <taxon>Retaria</taxon>
        <taxon>Foraminifera</taxon>
        <taxon>Monothalamids</taxon>
        <taxon>Reticulomyxidae</taxon>
        <taxon>Reticulomyxa</taxon>
    </lineage>
</organism>
<reference evidence="2 3" key="1">
    <citation type="journal article" date="2013" name="Curr. Biol.">
        <title>The Genome of the Foraminiferan Reticulomyxa filosa.</title>
        <authorList>
            <person name="Glockner G."/>
            <person name="Hulsmann N."/>
            <person name="Schleicher M."/>
            <person name="Noegel A.A."/>
            <person name="Eichinger L."/>
            <person name="Gallinger C."/>
            <person name="Pawlowski J."/>
            <person name="Sierra R."/>
            <person name="Euteneuer U."/>
            <person name="Pillet L."/>
            <person name="Moustafa A."/>
            <person name="Platzer M."/>
            <person name="Groth M."/>
            <person name="Szafranski K."/>
            <person name="Schliwa M."/>
        </authorList>
    </citation>
    <scope>NUCLEOTIDE SEQUENCE [LARGE SCALE GENOMIC DNA]</scope>
</reference>
<protein>
    <recommendedName>
        <fullName evidence="4">Sugar phosphate transporter domain-containing protein</fullName>
    </recommendedName>
</protein>
<sequence length="246" mass="28165">MIGGYWVSAILALGLNWCEIILIGEWSALTLCVTGGIKLLLILFCSWAIFNHQFTVNSLIGYVLCTLGVIGYNWSKLKGNDSYDHVGHNHAHNNPWPSRYAPGIQSSVSSILTWSGFHRRAKNTSKHSHLQSWLQVCQCCAKMHLWVGLRGKRQGKNKVFYDKVYSDFPDPYVDTTDAIELQGKMWSDAEEHDQDEAIDSSEGSLSYPQQLLERIKSNTKTFKLIALMIIFVFFRFLIYYNKNKQF</sequence>
<comment type="caution">
    <text evidence="2">The sequence shown here is derived from an EMBL/GenBank/DDBJ whole genome shotgun (WGS) entry which is preliminary data.</text>
</comment>
<dbReference type="OrthoDB" id="6418713at2759"/>
<proteinExistence type="predicted"/>
<gene>
    <name evidence="2" type="ORF">RFI_05664</name>
</gene>
<dbReference type="AlphaFoldDB" id="X6P1N2"/>
<feature type="transmembrane region" description="Helical" evidence="1">
    <location>
        <begin position="56"/>
        <end position="74"/>
    </location>
</feature>
<dbReference type="EMBL" id="ASPP01004920">
    <property type="protein sequence ID" value="ETO31457.1"/>
    <property type="molecule type" value="Genomic_DNA"/>
</dbReference>
<evidence type="ECO:0000313" key="3">
    <source>
        <dbReference type="Proteomes" id="UP000023152"/>
    </source>
</evidence>
<feature type="transmembrane region" description="Helical" evidence="1">
    <location>
        <begin position="6"/>
        <end position="24"/>
    </location>
</feature>
<name>X6P1N2_RETFI</name>
<feature type="transmembrane region" description="Helical" evidence="1">
    <location>
        <begin position="221"/>
        <end position="240"/>
    </location>
</feature>
<accession>X6P1N2</accession>
<feature type="transmembrane region" description="Helical" evidence="1">
    <location>
        <begin position="31"/>
        <end position="50"/>
    </location>
</feature>
<evidence type="ECO:0008006" key="4">
    <source>
        <dbReference type="Google" id="ProtNLM"/>
    </source>
</evidence>
<keyword evidence="1" id="KW-0472">Membrane</keyword>
<keyword evidence="3" id="KW-1185">Reference proteome</keyword>
<keyword evidence="1" id="KW-0812">Transmembrane</keyword>